<dbReference type="AlphaFoldDB" id="A0A6C0IXP9"/>
<accession>A0A6C0IXP9</accession>
<evidence type="ECO:0000313" key="1">
    <source>
        <dbReference type="EMBL" id="QHT97206.1"/>
    </source>
</evidence>
<organism evidence="1">
    <name type="scientific">viral metagenome</name>
    <dbReference type="NCBI Taxonomy" id="1070528"/>
    <lineage>
        <taxon>unclassified sequences</taxon>
        <taxon>metagenomes</taxon>
        <taxon>organismal metagenomes</taxon>
    </lineage>
</organism>
<reference evidence="1" key="1">
    <citation type="journal article" date="2020" name="Nature">
        <title>Giant virus diversity and host interactions through global metagenomics.</title>
        <authorList>
            <person name="Schulz F."/>
            <person name="Roux S."/>
            <person name="Paez-Espino D."/>
            <person name="Jungbluth S."/>
            <person name="Walsh D.A."/>
            <person name="Denef V.J."/>
            <person name="McMahon K.D."/>
            <person name="Konstantinidis K.T."/>
            <person name="Eloe-Fadrosh E.A."/>
            <person name="Kyrpides N.C."/>
            <person name="Woyke T."/>
        </authorList>
    </citation>
    <scope>NUCLEOTIDE SEQUENCE</scope>
    <source>
        <strain evidence="1">GVMAG-M-3300025138-11</strain>
    </source>
</reference>
<proteinExistence type="predicted"/>
<dbReference type="EMBL" id="MN740273">
    <property type="protein sequence ID" value="QHT97206.1"/>
    <property type="molecule type" value="Genomic_DNA"/>
</dbReference>
<sequence length="31" mass="3637">MLKFSLSLETIYNCIFLILKNTINIINTLHL</sequence>
<protein>
    <submittedName>
        <fullName evidence="1">Uncharacterized protein</fullName>
    </submittedName>
</protein>
<name>A0A6C0IXP9_9ZZZZ</name>